<sequence>MTTQIFSQIPLCLLVISLALTSTLSKQPSDPRNSRCHFLRKIADKEDIKFCWNDLRLPKDLIPQSYEVLILPDLQKSTFSGWSNVEVTVKKSTGSIVLHSKNLTISSVNIRYKDLNDAVTVKKWRLDESLEQMQVELSTPLVAGSSILLNISFTGVIKTDSLGFYLTSYKTKENVVRLLAATQFQPTEARSAFPCFDEPHMKATFQFNIIRPNDYISLFNTEKISEKAVSMNETMDTFNITVKMSTYLVAFVVCDFLSKSQMSKSGVNVVYSKPDTIDNVDFALDSTTRLLDYFEEFFAIRYPFTILDSVAVPGMFSNGMENWGLILYSANYITYNESASTQHDKTYLVVLVAHEVSHQWFGNLVTMEWWDDLWLNEGFATYIMYIGAKHILPESPLMEIFAFNVIEPAMADDSLDSSHPVISPVNNPKYISEIFDLITYYKGASLIRMLENVAGSDVFNEALRSYLHKHQYATATHDDLWAAFPRQLSKVADLNVKEMMETWTLQMGLPLVTINRDGRHVTCSQKRFVIIDHSEIRDFQPESSPFKLIRNELLPLAFDLGFPEYVKWARDSFQKVKNGSLVLTPNQEPIVLKYAVRYGGEEEWNHVMNLLKTSQSRRTVILEALTFTNESSKFNGLLETALSKPSPGDLHLILRSLKNSPNMAQLQWSFIKNNWSRMRCAFHNIPRRLRPIFKPLASLFRTEDQYDDLKTFLGTHMKDSDRLNIYILDAVQMNINWLSKSQKQLVQWLNAQSLR</sequence>
<dbReference type="Gene3D" id="1.25.50.20">
    <property type="match status" value="1"/>
</dbReference>
<evidence type="ECO:0000256" key="7">
    <source>
        <dbReference type="ARBA" id="ARBA00022833"/>
    </source>
</evidence>
<dbReference type="PANTHER" id="PTHR11533">
    <property type="entry name" value="PROTEASE M1 ZINC METALLOPROTEASE"/>
    <property type="match status" value="1"/>
</dbReference>
<keyword evidence="5 14" id="KW-0479">Metal-binding</keyword>
<evidence type="ECO:0000256" key="17">
    <source>
        <dbReference type="SAM" id="SignalP"/>
    </source>
</evidence>
<feature type="domain" description="ERAP1-like C-terminal" evidence="19">
    <location>
        <begin position="547"/>
        <end position="722"/>
    </location>
</feature>
<keyword evidence="16" id="KW-0031">Aminopeptidase</keyword>
<evidence type="ECO:0000256" key="5">
    <source>
        <dbReference type="ARBA" id="ARBA00022723"/>
    </source>
</evidence>
<evidence type="ECO:0000256" key="12">
    <source>
        <dbReference type="ARBA" id="ARBA00023180"/>
    </source>
</evidence>
<evidence type="ECO:0000313" key="22">
    <source>
        <dbReference type="EnsemblMetazoa" id="HelroP193509"/>
    </source>
</evidence>
<dbReference type="FunFam" id="1.10.390.10:FF:000016">
    <property type="entry name" value="Glutamyl aminopeptidase"/>
    <property type="match status" value="1"/>
</dbReference>
<dbReference type="GO" id="GO:0016020">
    <property type="term" value="C:membrane"/>
    <property type="evidence" value="ECO:0007669"/>
    <property type="project" value="UniProtKB-SubCell"/>
</dbReference>
<feature type="domain" description="Aminopeptidase N-like N-terminal" evidence="20">
    <location>
        <begin position="63"/>
        <end position="248"/>
    </location>
</feature>
<dbReference type="CDD" id="cd09601">
    <property type="entry name" value="M1_APN-Q_like"/>
    <property type="match status" value="1"/>
</dbReference>
<dbReference type="FunCoup" id="T1FV25">
    <property type="interactions" value="485"/>
</dbReference>
<feature type="domain" description="Peptidase M1 membrane alanine aminopeptidase" evidence="18">
    <location>
        <begin position="282"/>
        <end position="503"/>
    </location>
</feature>
<comment type="similarity">
    <text evidence="2 16">Belongs to the peptidase M1 family.</text>
</comment>
<dbReference type="GO" id="GO:0070006">
    <property type="term" value="F:metalloaminopeptidase activity"/>
    <property type="evidence" value="ECO:0000318"/>
    <property type="project" value="GO_Central"/>
</dbReference>
<evidence type="ECO:0000256" key="14">
    <source>
        <dbReference type="PIRSR" id="PIRSR634016-3"/>
    </source>
</evidence>
<comment type="cofactor">
    <cofactor evidence="14 16">
        <name>Zn(2+)</name>
        <dbReference type="ChEBI" id="CHEBI:29105"/>
    </cofactor>
    <text evidence="14 16">Binds 1 zinc ion per subunit.</text>
</comment>
<dbReference type="HOGENOM" id="CLU_003705_2_1_1"/>
<comment type="subcellular location">
    <subcellularLocation>
        <location evidence="1">Membrane</location>
        <topology evidence="1">Single-pass type II membrane protein</topology>
    </subcellularLocation>
</comment>
<dbReference type="GeneID" id="20212671"/>
<dbReference type="InterPro" id="IPR014782">
    <property type="entry name" value="Peptidase_M1_dom"/>
</dbReference>
<dbReference type="Proteomes" id="UP000015101">
    <property type="component" value="Unassembled WGS sequence"/>
</dbReference>
<keyword evidence="6 16" id="KW-0378">Hydrolase</keyword>
<dbReference type="InParanoid" id="T1FV25"/>
<dbReference type="GO" id="GO:0043171">
    <property type="term" value="P:peptide catabolic process"/>
    <property type="evidence" value="ECO:0000318"/>
    <property type="project" value="GO_Central"/>
</dbReference>
<dbReference type="Pfam" id="PF01433">
    <property type="entry name" value="Peptidase_M1"/>
    <property type="match status" value="1"/>
</dbReference>
<reference evidence="21 23" key="2">
    <citation type="journal article" date="2013" name="Nature">
        <title>Insights into bilaterian evolution from three spiralian genomes.</title>
        <authorList>
            <person name="Simakov O."/>
            <person name="Marletaz F."/>
            <person name="Cho S.J."/>
            <person name="Edsinger-Gonzales E."/>
            <person name="Havlak P."/>
            <person name="Hellsten U."/>
            <person name="Kuo D.H."/>
            <person name="Larsson T."/>
            <person name="Lv J."/>
            <person name="Arendt D."/>
            <person name="Savage R."/>
            <person name="Osoegawa K."/>
            <person name="de Jong P."/>
            <person name="Grimwood J."/>
            <person name="Chapman J.A."/>
            <person name="Shapiro H."/>
            <person name="Aerts A."/>
            <person name="Otillar R.P."/>
            <person name="Terry A.Y."/>
            <person name="Boore J.L."/>
            <person name="Grigoriev I.V."/>
            <person name="Lindberg D.R."/>
            <person name="Seaver E.C."/>
            <person name="Weisblat D.A."/>
            <person name="Putnam N.H."/>
            <person name="Rokhsar D.S."/>
        </authorList>
    </citation>
    <scope>NUCLEOTIDE SEQUENCE</scope>
</reference>
<dbReference type="RefSeq" id="XP_009026293.1">
    <property type="nucleotide sequence ID" value="XM_009028045.1"/>
</dbReference>
<keyword evidence="7 14" id="KW-0862">Zinc</keyword>
<dbReference type="OMA" id="VIMMARI"/>
<dbReference type="Pfam" id="PF17900">
    <property type="entry name" value="Peptidase_M1_N"/>
    <property type="match status" value="1"/>
</dbReference>
<dbReference type="Pfam" id="PF11838">
    <property type="entry name" value="ERAP1_C"/>
    <property type="match status" value="1"/>
</dbReference>
<evidence type="ECO:0000256" key="8">
    <source>
        <dbReference type="ARBA" id="ARBA00022968"/>
    </source>
</evidence>
<dbReference type="InterPro" id="IPR045357">
    <property type="entry name" value="Aminopeptidase_N-like_N"/>
</dbReference>
<evidence type="ECO:0000313" key="21">
    <source>
        <dbReference type="EMBL" id="ESN95738.1"/>
    </source>
</evidence>
<dbReference type="SUPFAM" id="SSF63737">
    <property type="entry name" value="Leukotriene A4 hydrolase N-terminal domain"/>
    <property type="match status" value="1"/>
</dbReference>
<dbReference type="EMBL" id="KB097510">
    <property type="protein sequence ID" value="ESN95738.1"/>
    <property type="molecule type" value="Genomic_DNA"/>
</dbReference>
<dbReference type="InterPro" id="IPR024571">
    <property type="entry name" value="ERAP1-like_C_dom"/>
</dbReference>
<evidence type="ECO:0000256" key="11">
    <source>
        <dbReference type="ARBA" id="ARBA00023136"/>
    </source>
</evidence>
<evidence type="ECO:0000259" key="18">
    <source>
        <dbReference type="Pfam" id="PF01433"/>
    </source>
</evidence>
<feature type="chain" id="PRO_5010981065" description="Aminopeptidase" evidence="17">
    <location>
        <begin position="26"/>
        <end position="755"/>
    </location>
</feature>
<dbReference type="EC" id="3.4.11.-" evidence="16"/>
<dbReference type="PANTHER" id="PTHR11533:SF299">
    <property type="entry name" value="AMINOPEPTIDASE"/>
    <property type="match status" value="1"/>
</dbReference>
<keyword evidence="17" id="KW-0732">Signal</keyword>
<evidence type="ECO:0000256" key="9">
    <source>
        <dbReference type="ARBA" id="ARBA00022989"/>
    </source>
</evidence>
<dbReference type="CTD" id="20212671"/>
<dbReference type="SUPFAM" id="SSF55486">
    <property type="entry name" value="Metalloproteases ('zincins'), catalytic domain"/>
    <property type="match status" value="1"/>
</dbReference>
<feature type="active site" description="Proton acceptor" evidence="13">
    <location>
        <position position="355"/>
    </location>
</feature>
<keyword evidence="4" id="KW-0812">Transmembrane</keyword>
<keyword evidence="8" id="KW-0735">Signal-anchor</keyword>
<keyword evidence="9" id="KW-1133">Transmembrane helix</keyword>
<dbReference type="Gene3D" id="2.60.40.1730">
    <property type="entry name" value="tricorn interacting facor f3 domain"/>
    <property type="match status" value="1"/>
</dbReference>
<feature type="binding site" evidence="14">
    <location>
        <position position="354"/>
    </location>
    <ligand>
        <name>Zn(2+)</name>
        <dbReference type="ChEBI" id="CHEBI:29105"/>
        <note>catalytic</note>
    </ligand>
</feature>
<reference evidence="23" key="1">
    <citation type="submission" date="2012-12" db="EMBL/GenBank/DDBJ databases">
        <authorList>
            <person name="Hellsten U."/>
            <person name="Grimwood J."/>
            <person name="Chapman J.A."/>
            <person name="Shapiro H."/>
            <person name="Aerts A."/>
            <person name="Otillar R.P."/>
            <person name="Terry A.Y."/>
            <person name="Boore J.L."/>
            <person name="Simakov O."/>
            <person name="Marletaz F."/>
            <person name="Cho S.-J."/>
            <person name="Edsinger-Gonzales E."/>
            <person name="Havlak P."/>
            <person name="Kuo D.-H."/>
            <person name="Larsson T."/>
            <person name="Lv J."/>
            <person name="Arendt D."/>
            <person name="Savage R."/>
            <person name="Osoegawa K."/>
            <person name="de Jong P."/>
            <person name="Lindberg D.R."/>
            <person name="Seaver E.C."/>
            <person name="Weisblat D.A."/>
            <person name="Putnam N.H."/>
            <person name="Grigoriev I.V."/>
            <person name="Rokhsar D.S."/>
        </authorList>
    </citation>
    <scope>NUCLEOTIDE SEQUENCE</scope>
</reference>
<keyword evidence="23" id="KW-1185">Reference proteome</keyword>
<feature type="signal peptide" evidence="17">
    <location>
        <begin position="1"/>
        <end position="25"/>
    </location>
</feature>
<dbReference type="AlphaFoldDB" id="T1FV25"/>
<keyword evidence="3 16" id="KW-0645">Protease</keyword>
<dbReference type="EnsemblMetazoa" id="HelroT193509">
    <property type="protein sequence ID" value="HelroP193509"/>
    <property type="gene ID" value="HelroG193509"/>
</dbReference>
<name>T1FV25_HELRO</name>
<gene>
    <name evidence="22" type="primary">20212671</name>
    <name evidence="21" type="ORF">HELRODRAFT_193509</name>
</gene>
<evidence type="ECO:0000313" key="23">
    <source>
        <dbReference type="Proteomes" id="UP000015101"/>
    </source>
</evidence>
<evidence type="ECO:0000256" key="13">
    <source>
        <dbReference type="PIRSR" id="PIRSR634016-1"/>
    </source>
</evidence>
<feature type="binding site" evidence="14">
    <location>
        <position position="358"/>
    </location>
    <ligand>
        <name>Zn(2+)</name>
        <dbReference type="ChEBI" id="CHEBI:29105"/>
        <note>catalytic</note>
    </ligand>
</feature>
<keyword evidence="10 16" id="KW-0482">Metalloprotease</keyword>
<evidence type="ECO:0000259" key="20">
    <source>
        <dbReference type="Pfam" id="PF17900"/>
    </source>
</evidence>
<reference evidence="22" key="3">
    <citation type="submission" date="2015-06" db="UniProtKB">
        <authorList>
            <consortium name="EnsemblMetazoa"/>
        </authorList>
    </citation>
    <scope>IDENTIFICATION</scope>
</reference>
<evidence type="ECO:0000256" key="15">
    <source>
        <dbReference type="PIRSR" id="PIRSR634016-4"/>
    </source>
</evidence>
<dbReference type="EMBL" id="AMQM01006776">
    <property type="status" value="NOT_ANNOTATED_CDS"/>
    <property type="molecule type" value="Genomic_DNA"/>
</dbReference>
<dbReference type="KEGG" id="hro:HELRODRAFT_193509"/>
<evidence type="ECO:0000256" key="16">
    <source>
        <dbReference type="RuleBase" id="RU364040"/>
    </source>
</evidence>
<dbReference type="FunFam" id="2.60.40.1730:FF:000012">
    <property type="entry name" value="Aminopeptidase N"/>
    <property type="match status" value="1"/>
</dbReference>
<feature type="site" description="Transition state stabilizer" evidence="15">
    <location>
        <position position="440"/>
    </location>
</feature>
<dbReference type="OrthoDB" id="10031169at2759"/>
<dbReference type="GO" id="GO:0008270">
    <property type="term" value="F:zinc ion binding"/>
    <property type="evidence" value="ECO:0007669"/>
    <property type="project" value="UniProtKB-UniRule"/>
</dbReference>
<dbReference type="GO" id="GO:0006508">
    <property type="term" value="P:proteolysis"/>
    <property type="evidence" value="ECO:0000318"/>
    <property type="project" value="GO_Central"/>
</dbReference>
<evidence type="ECO:0000256" key="10">
    <source>
        <dbReference type="ARBA" id="ARBA00023049"/>
    </source>
</evidence>
<evidence type="ECO:0000256" key="3">
    <source>
        <dbReference type="ARBA" id="ARBA00022670"/>
    </source>
</evidence>
<dbReference type="InterPro" id="IPR050344">
    <property type="entry name" value="Peptidase_M1_aminopeptidases"/>
</dbReference>
<protein>
    <recommendedName>
        <fullName evidence="16">Aminopeptidase</fullName>
        <ecNumber evidence="16">3.4.11.-</ecNumber>
    </recommendedName>
</protein>
<proteinExistence type="inferred from homology"/>
<dbReference type="InterPro" id="IPR001930">
    <property type="entry name" value="Peptidase_M1"/>
</dbReference>
<feature type="binding site" evidence="14">
    <location>
        <position position="377"/>
    </location>
    <ligand>
        <name>Zn(2+)</name>
        <dbReference type="ChEBI" id="CHEBI:29105"/>
        <note>catalytic</note>
    </ligand>
</feature>
<keyword evidence="11" id="KW-0472">Membrane</keyword>
<dbReference type="PRINTS" id="PR00756">
    <property type="entry name" value="ALADIPTASE"/>
</dbReference>
<accession>T1FV25</accession>
<keyword evidence="12" id="KW-0325">Glycoprotein</keyword>
<evidence type="ECO:0000256" key="1">
    <source>
        <dbReference type="ARBA" id="ARBA00004606"/>
    </source>
</evidence>
<dbReference type="Gene3D" id="1.10.390.10">
    <property type="entry name" value="Neutral Protease Domain 2"/>
    <property type="match status" value="1"/>
</dbReference>
<organism evidence="22 23">
    <name type="scientific">Helobdella robusta</name>
    <name type="common">Californian leech</name>
    <dbReference type="NCBI Taxonomy" id="6412"/>
    <lineage>
        <taxon>Eukaryota</taxon>
        <taxon>Metazoa</taxon>
        <taxon>Spiralia</taxon>
        <taxon>Lophotrochozoa</taxon>
        <taxon>Annelida</taxon>
        <taxon>Clitellata</taxon>
        <taxon>Hirudinea</taxon>
        <taxon>Rhynchobdellida</taxon>
        <taxon>Glossiphoniidae</taxon>
        <taxon>Helobdella</taxon>
    </lineage>
</organism>
<dbReference type="InterPro" id="IPR027268">
    <property type="entry name" value="Peptidase_M4/M1_CTD_sf"/>
</dbReference>
<evidence type="ECO:0000259" key="19">
    <source>
        <dbReference type="Pfam" id="PF11838"/>
    </source>
</evidence>
<evidence type="ECO:0000256" key="2">
    <source>
        <dbReference type="ARBA" id="ARBA00010136"/>
    </source>
</evidence>
<dbReference type="eggNOG" id="KOG1046">
    <property type="taxonomic scope" value="Eukaryota"/>
</dbReference>
<dbReference type="InterPro" id="IPR042097">
    <property type="entry name" value="Aminopeptidase_N-like_N_sf"/>
</dbReference>
<evidence type="ECO:0000256" key="4">
    <source>
        <dbReference type="ARBA" id="ARBA00022692"/>
    </source>
</evidence>
<evidence type="ECO:0000256" key="6">
    <source>
        <dbReference type="ARBA" id="ARBA00022801"/>
    </source>
</evidence>
<dbReference type="InterPro" id="IPR034016">
    <property type="entry name" value="M1_APN-typ"/>
</dbReference>